<reference evidence="1" key="1">
    <citation type="submission" date="2022-02" db="EMBL/GenBank/DDBJ databases">
        <title>Plant Genome Project.</title>
        <authorList>
            <person name="Zhang R.-G."/>
        </authorList>
    </citation>
    <scope>NUCLEOTIDE SEQUENCE</scope>
    <source>
        <strain evidence="1">AT1</strain>
    </source>
</reference>
<protein>
    <submittedName>
        <fullName evidence="1">Uncharacterized protein</fullName>
    </submittedName>
</protein>
<keyword evidence="2" id="KW-1185">Reference proteome</keyword>
<proteinExistence type="predicted"/>
<dbReference type="Proteomes" id="UP001062846">
    <property type="component" value="Chromosome 6"/>
</dbReference>
<name>A0ACC0NAM1_RHOML</name>
<comment type="caution">
    <text evidence="1">The sequence shown here is derived from an EMBL/GenBank/DDBJ whole genome shotgun (WGS) entry which is preliminary data.</text>
</comment>
<dbReference type="EMBL" id="CM046393">
    <property type="protein sequence ID" value="KAI8550260.1"/>
    <property type="molecule type" value="Genomic_DNA"/>
</dbReference>
<organism evidence="1 2">
    <name type="scientific">Rhododendron molle</name>
    <name type="common">Chinese azalea</name>
    <name type="synonym">Azalea mollis</name>
    <dbReference type="NCBI Taxonomy" id="49168"/>
    <lineage>
        <taxon>Eukaryota</taxon>
        <taxon>Viridiplantae</taxon>
        <taxon>Streptophyta</taxon>
        <taxon>Embryophyta</taxon>
        <taxon>Tracheophyta</taxon>
        <taxon>Spermatophyta</taxon>
        <taxon>Magnoliopsida</taxon>
        <taxon>eudicotyledons</taxon>
        <taxon>Gunneridae</taxon>
        <taxon>Pentapetalae</taxon>
        <taxon>asterids</taxon>
        <taxon>Ericales</taxon>
        <taxon>Ericaceae</taxon>
        <taxon>Ericoideae</taxon>
        <taxon>Rhodoreae</taxon>
        <taxon>Rhododendron</taxon>
    </lineage>
</organism>
<accession>A0ACC0NAM1</accession>
<sequence>MVFLKEVEALQQHKQQIERNNAELERENKELKKEQQERSKRSPHLEPFSNETEEQNIEQQVHSVTQSAQVKPYSTQDTLDFVHTVTQATNRKPTPPSKYRRIKQKTSQGTRKLNVDPIYTYPLLDKRADEEMKMQTDGPTDQKKLKKLNSHHMQVIKLLQQPTLQLIKDMWANTSPNIKTLSSSNSNVAYTGPNSFVMVEDIQEILRDGELGYEIINTYAQLLLEEYDNLSNFCLIESQQKRSYIFSADLMNTFLLNTTEQNQQMFGELLPDAINSASYLIFPILCKSHWTLLILDTTRPMWLYYNSLKIQGRDSYFDASTPLRLAITKYICSEMRVSRLEHFSSTACMCPTPKQQPNSLDCGPIVCYIIQHYINNYVDGIAQSLTKHHVRKIRADITHKILSHKSRSWTLEMHKSEEEARRVHMAS</sequence>
<evidence type="ECO:0000313" key="1">
    <source>
        <dbReference type="EMBL" id="KAI8550260.1"/>
    </source>
</evidence>
<gene>
    <name evidence="1" type="ORF">RHMOL_Rhmol06G0090900</name>
</gene>
<evidence type="ECO:0000313" key="2">
    <source>
        <dbReference type="Proteomes" id="UP001062846"/>
    </source>
</evidence>